<dbReference type="STRING" id="698762.SAMN00808754_0543"/>
<dbReference type="RefSeq" id="WP_084663800.1">
    <property type="nucleotide sequence ID" value="NZ_LT838272.1"/>
</dbReference>
<gene>
    <name evidence="7" type="ORF">SAMN00808754_0543</name>
</gene>
<keyword evidence="2" id="KW-1003">Cell membrane</keyword>
<dbReference type="Proteomes" id="UP000192569">
    <property type="component" value="Chromosome I"/>
</dbReference>
<protein>
    <submittedName>
        <fullName evidence="7">Amino acid/amide ABC transporter membrane protein 2, HAAT family</fullName>
    </submittedName>
</protein>
<sequence>MRTWKKLFLALIATLILLLLPWILPTTYALHVIILALVYAVLATSLNLVTGYSGLLSLGHQAFFGIGAYTSALLTVDLHLSFPIAFLAAGCLAALAAYIIGSITLRFRSAYFVISTIAFAEMLRLISLNWYSLTRGPLGITNIPPPSLGTLIFDTPAKAYYLILIITLGAVFIAYRIVSSQLGRVLIGLREAEYVAKAVGINPRKYLILSVIVSGFMAGIAGSFYAHYIKFLSPDVFYFGVAVNLIIMVIGGGIGTIAGPILGAFMFTIIPELLRASDQFRLIIYGVVLILVVRFLPGGLYSLFVSLWRKFLPAQTTYCCEKGGIQIHGDA</sequence>
<keyword evidence="5 6" id="KW-0472">Membrane</keyword>
<feature type="transmembrane region" description="Helical" evidence="6">
    <location>
        <begin position="237"/>
        <end position="270"/>
    </location>
</feature>
<dbReference type="GO" id="GO:0005886">
    <property type="term" value="C:plasma membrane"/>
    <property type="evidence" value="ECO:0007669"/>
    <property type="project" value="UniProtKB-SubCell"/>
</dbReference>
<dbReference type="OrthoDB" id="9789927at2"/>
<accession>A0A1W1VF37</accession>
<evidence type="ECO:0000256" key="6">
    <source>
        <dbReference type="SAM" id="Phobius"/>
    </source>
</evidence>
<evidence type="ECO:0000256" key="5">
    <source>
        <dbReference type="ARBA" id="ARBA00023136"/>
    </source>
</evidence>
<keyword evidence="3 6" id="KW-0812">Transmembrane</keyword>
<reference evidence="7 8" key="1">
    <citation type="submission" date="2017-04" db="EMBL/GenBank/DDBJ databases">
        <authorList>
            <person name="Afonso C.L."/>
            <person name="Miller P.J."/>
            <person name="Scott M.A."/>
            <person name="Spackman E."/>
            <person name="Goraichik I."/>
            <person name="Dimitrov K.M."/>
            <person name="Suarez D.L."/>
            <person name="Swayne D.E."/>
        </authorList>
    </citation>
    <scope>NUCLEOTIDE SEQUENCE [LARGE SCALE GENOMIC DNA]</scope>
    <source>
        <strain evidence="7 8">ToBE</strain>
    </source>
</reference>
<feature type="transmembrane region" description="Helical" evidence="6">
    <location>
        <begin position="282"/>
        <end position="304"/>
    </location>
</feature>
<comment type="subcellular location">
    <subcellularLocation>
        <location evidence="1">Cell membrane</location>
        <topology evidence="1">Multi-pass membrane protein</topology>
    </subcellularLocation>
</comment>
<feature type="transmembrane region" description="Helical" evidence="6">
    <location>
        <begin position="80"/>
        <end position="100"/>
    </location>
</feature>
<name>A0A1W1VF37_9FIRM</name>
<keyword evidence="4 6" id="KW-1133">Transmembrane helix</keyword>
<evidence type="ECO:0000256" key="2">
    <source>
        <dbReference type="ARBA" id="ARBA00022475"/>
    </source>
</evidence>
<feature type="transmembrane region" description="Helical" evidence="6">
    <location>
        <begin position="7"/>
        <end position="24"/>
    </location>
</feature>
<feature type="transmembrane region" description="Helical" evidence="6">
    <location>
        <begin position="206"/>
        <end position="225"/>
    </location>
</feature>
<evidence type="ECO:0000256" key="4">
    <source>
        <dbReference type="ARBA" id="ARBA00022989"/>
    </source>
</evidence>
<proteinExistence type="predicted"/>
<dbReference type="AlphaFoldDB" id="A0A1W1VF37"/>
<evidence type="ECO:0000313" key="7">
    <source>
        <dbReference type="EMBL" id="SMB91916.1"/>
    </source>
</evidence>
<evidence type="ECO:0000256" key="1">
    <source>
        <dbReference type="ARBA" id="ARBA00004651"/>
    </source>
</evidence>
<feature type="transmembrane region" description="Helical" evidence="6">
    <location>
        <begin position="159"/>
        <end position="178"/>
    </location>
</feature>
<feature type="transmembrane region" description="Helical" evidence="6">
    <location>
        <begin position="30"/>
        <end position="48"/>
    </location>
</feature>
<dbReference type="CDD" id="cd06581">
    <property type="entry name" value="TM_PBP1_LivM_like"/>
    <property type="match status" value="1"/>
</dbReference>
<feature type="transmembrane region" description="Helical" evidence="6">
    <location>
        <begin position="55"/>
        <end position="74"/>
    </location>
</feature>
<dbReference type="Pfam" id="PF02653">
    <property type="entry name" value="BPD_transp_2"/>
    <property type="match status" value="1"/>
</dbReference>
<dbReference type="InterPro" id="IPR043428">
    <property type="entry name" value="LivM-like"/>
</dbReference>
<dbReference type="GO" id="GO:0015658">
    <property type="term" value="F:branched-chain amino acid transmembrane transporter activity"/>
    <property type="evidence" value="ECO:0007669"/>
    <property type="project" value="InterPro"/>
</dbReference>
<dbReference type="InterPro" id="IPR001851">
    <property type="entry name" value="ABC_transp_permease"/>
</dbReference>
<evidence type="ECO:0000256" key="3">
    <source>
        <dbReference type="ARBA" id="ARBA00022692"/>
    </source>
</evidence>
<dbReference type="PANTHER" id="PTHR30482:SF20">
    <property type="entry name" value="HIGH-AFFINITY BRANCHED-CHAIN AMINO ACID TRANSPORT SYSTEM PERMEASE PROTEIN LIVM"/>
    <property type="match status" value="1"/>
</dbReference>
<organism evidence="7 8">
    <name type="scientific">Thermanaeromonas toyohensis ToBE</name>
    <dbReference type="NCBI Taxonomy" id="698762"/>
    <lineage>
        <taxon>Bacteria</taxon>
        <taxon>Bacillati</taxon>
        <taxon>Bacillota</taxon>
        <taxon>Clostridia</taxon>
        <taxon>Neomoorellales</taxon>
        <taxon>Neomoorellaceae</taxon>
        <taxon>Thermanaeromonas</taxon>
    </lineage>
</organism>
<evidence type="ECO:0000313" key="8">
    <source>
        <dbReference type="Proteomes" id="UP000192569"/>
    </source>
</evidence>
<dbReference type="PANTHER" id="PTHR30482">
    <property type="entry name" value="HIGH-AFFINITY BRANCHED-CHAIN AMINO ACID TRANSPORT SYSTEM PERMEASE"/>
    <property type="match status" value="1"/>
</dbReference>
<keyword evidence="8" id="KW-1185">Reference proteome</keyword>
<dbReference type="EMBL" id="LT838272">
    <property type="protein sequence ID" value="SMB91916.1"/>
    <property type="molecule type" value="Genomic_DNA"/>
</dbReference>
<feature type="transmembrane region" description="Helical" evidence="6">
    <location>
        <begin position="112"/>
        <end position="131"/>
    </location>
</feature>